<dbReference type="Proteomes" id="UP000241463">
    <property type="component" value="Segment"/>
</dbReference>
<keyword evidence="2" id="KW-1185">Reference proteome</keyword>
<reference evidence="1 2" key="1">
    <citation type="submission" date="2018-01" db="EMBL/GenBank/DDBJ databases">
        <title>Lactobacillus phages that infect wine-derived L. plantarum strains.</title>
        <authorList>
            <person name="Kyrkou I."/>
            <person name="Hestbjerg Hansen L."/>
        </authorList>
    </citation>
    <scope>NUCLEOTIDE SEQUENCE [LARGE SCALE GENOMIC DNA]</scope>
</reference>
<dbReference type="GeneID" id="54988577"/>
<organism evidence="1 2">
    <name type="scientific">Lactobacillus phage Bacchae</name>
    <dbReference type="NCBI Taxonomy" id="2079429"/>
    <lineage>
        <taxon>Viruses</taxon>
        <taxon>Duplodnaviria</taxon>
        <taxon>Heunggongvirae</taxon>
        <taxon>Uroviricota</taxon>
        <taxon>Caudoviricetes</taxon>
        <taxon>Herelleviridae</taxon>
        <taxon>Harbinvirus</taxon>
        <taxon>Harbinvirus bacchae</taxon>
    </lineage>
</organism>
<evidence type="ECO:0000313" key="1">
    <source>
        <dbReference type="EMBL" id="AUV60028.1"/>
    </source>
</evidence>
<sequence length="64" mass="7605">MYEYKYESLAVTIILSHVTSVYYRKGTDTFNVYLEDSDEPDELPTKFYDDFMNKLKSYVKSNAQ</sequence>
<dbReference type="RefSeq" id="YP_009798132.1">
    <property type="nucleotide sequence ID" value="NC_047924.1"/>
</dbReference>
<evidence type="ECO:0000313" key="2">
    <source>
        <dbReference type="Proteomes" id="UP000241463"/>
    </source>
</evidence>
<proteinExistence type="predicted"/>
<accession>A0A2K9VCT3</accession>
<dbReference type="KEGG" id="vg:54988577"/>
<name>A0A2K9VCT3_9CAUD</name>
<dbReference type="EMBL" id="MG765277">
    <property type="protein sequence ID" value="AUV60028.1"/>
    <property type="molecule type" value="Genomic_DNA"/>
</dbReference>
<protein>
    <submittedName>
        <fullName evidence="1">Uncharacterized protein</fullName>
    </submittedName>
</protein>